<accession>A0ABD1YDQ2</accession>
<protein>
    <recommendedName>
        <fullName evidence="3">Cytoplasmic dynein 2 light intermediate chain 1</fullName>
    </recommendedName>
</protein>
<keyword evidence="10" id="KW-0505">Motor protein</keyword>
<evidence type="ECO:0000313" key="14">
    <source>
        <dbReference type="Proteomes" id="UP001605036"/>
    </source>
</evidence>
<dbReference type="GO" id="GO:0005874">
    <property type="term" value="C:microtubule"/>
    <property type="evidence" value="ECO:0007669"/>
    <property type="project" value="UniProtKB-KW"/>
</dbReference>
<evidence type="ECO:0000256" key="4">
    <source>
        <dbReference type="ARBA" id="ARBA00022473"/>
    </source>
</evidence>
<keyword evidence="12" id="KW-0966">Cell projection</keyword>
<keyword evidence="11" id="KW-0206">Cytoskeleton</keyword>
<dbReference type="GO" id="GO:0030030">
    <property type="term" value="P:cell projection organization"/>
    <property type="evidence" value="ECO:0007669"/>
    <property type="project" value="UniProtKB-KW"/>
</dbReference>
<dbReference type="SUPFAM" id="SSF52540">
    <property type="entry name" value="P-loop containing nucleoside triphosphate hydrolases"/>
    <property type="match status" value="1"/>
</dbReference>
<evidence type="ECO:0000256" key="1">
    <source>
        <dbReference type="ARBA" id="ARBA00004120"/>
    </source>
</evidence>
<comment type="similarity">
    <text evidence="2">Belongs to the dynein light intermediate chain family.</text>
</comment>
<dbReference type="Proteomes" id="UP001605036">
    <property type="component" value="Unassembled WGS sequence"/>
</dbReference>
<dbReference type="Gene3D" id="3.40.50.300">
    <property type="entry name" value="P-loop containing nucleotide triphosphate hydrolases"/>
    <property type="match status" value="1"/>
</dbReference>
<keyword evidence="14" id="KW-1185">Reference proteome</keyword>
<keyword evidence="7" id="KW-0970">Cilium biogenesis/degradation</keyword>
<keyword evidence="4" id="KW-0217">Developmental protein</keyword>
<keyword evidence="9" id="KW-0969">Cilium</keyword>
<evidence type="ECO:0000256" key="6">
    <source>
        <dbReference type="ARBA" id="ARBA00022701"/>
    </source>
</evidence>
<evidence type="ECO:0000256" key="12">
    <source>
        <dbReference type="ARBA" id="ARBA00023273"/>
    </source>
</evidence>
<dbReference type="InterPro" id="IPR027417">
    <property type="entry name" value="P-loop_NTPase"/>
</dbReference>
<sequence length="130" mass="14364">MIGGGDKPDAHILVVGSASGGKSTLITRYLTSEKDDVPKPTIGLEYTFTRRSVSSAVGNDRKEVVHISELSAPRQLEEELLTVDRLLLPMSNLSTTVVVVGVDGSERRSLTCLYFGWRRSNKEFKHRSMN</sequence>
<evidence type="ECO:0000256" key="8">
    <source>
        <dbReference type="ARBA" id="ARBA00023017"/>
    </source>
</evidence>
<comment type="subcellular location">
    <subcellularLocation>
        <location evidence="1">Cytoplasm</location>
        <location evidence="1">Cytoskeleton</location>
        <location evidence="1">Cilium basal body</location>
    </subcellularLocation>
</comment>
<dbReference type="EMBL" id="JBHFFA010000004">
    <property type="protein sequence ID" value="KAL2628785.1"/>
    <property type="molecule type" value="Genomic_DNA"/>
</dbReference>
<organism evidence="13 14">
    <name type="scientific">Riccia fluitans</name>
    <dbReference type="NCBI Taxonomy" id="41844"/>
    <lineage>
        <taxon>Eukaryota</taxon>
        <taxon>Viridiplantae</taxon>
        <taxon>Streptophyta</taxon>
        <taxon>Embryophyta</taxon>
        <taxon>Marchantiophyta</taxon>
        <taxon>Marchantiopsida</taxon>
        <taxon>Marchantiidae</taxon>
        <taxon>Marchantiales</taxon>
        <taxon>Ricciaceae</taxon>
        <taxon>Riccia</taxon>
    </lineage>
</organism>
<evidence type="ECO:0000256" key="10">
    <source>
        <dbReference type="ARBA" id="ARBA00023175"/>
    </source>
</evidence>
<dbReference type="InterPro" id="IPR040045">
    <property type="entry name" value="DYNC2LI1"/>
</dbReference>
<dbReference type="PANTHER" id="PTHR13236">
    <property type="entry name" value="DYNEIN 2 LIGHT INTERMEDIATE CHAIN, ISOFORM 2"/>
    <property type="match status" value="1"/>
</dbReference>
<name>A0ABD1YDQ2_9MARC</name>
<keyword evidence="6" id="KW-0493">Microtubule</keyword>
<keyword evidence="5" id="KW-0963">Cytoplasm</keyword>
<dbReference type="AlphaFoldDB" id="A0ABD1YDQ2"/>
<evidence type="ECO:0000256" key="7">
    <source>
        <dbReference type="ARBA" id="ARBA00022794"/>
    </source>
</evidence>
<keyword evidence="8" id="KW-0243">Dynein</keyword>
<comment type="caution">
    <text evidence="13">The sequence shown here is derived from an EMBL/GenBank/DDBJ whole genome shotgun (WGS) entry which is preliminary data.</text>
</comment>
<evidence type="ECO:0000256" key="11">
    <source>
        <dbReference type="ARBA" id="ARBA00023212"/>
    </source>
</evidence>
<proteinExistence type="inferred from homology"/>
<evidence type="ECO:0000256" key="5">
    <source>
        <dbReference type="ARBA" id="ARBA00022490"/>
    </source>
</evidence>
<evidence type="ECO:0000313" key="13">
    <source>
        <dbReference type="EMBL" id="KAL2628785.1"/>
    </source>
</evidence>
<gene>
    <name evidence="13" type="ORF">R1flu_013471</name>
</gene>
<evidence type="ECO:0000256" key="3">
    <source>
        <dbReference type="ARBA" id="ARBA00018863"/>
    </source>
</evidence>
<evidence type="ECO:0000256" key="9">
    <source>
        <dbReference type="ARBA" id="ARBA00023069"/>
    </source>
</evidence>
<dbReference type="GO" id="GO:0030286">
    <property type="term" value="C:dynein complex"/>
    <property type="evidence" value="ECO:0007669"/>
    <property type="project" value="UniProtKB-KW"/>
</dbReference>
<evidence type="ECO:0000256" key="2">
    <source>
        <dbReference type="ARBA" id="ARBA00006831"/>
    </source>
</evidence>
<reference evidence="13 14" key="1">
    <citation type="submission" date="2024-09" db="EMBL/GenBank/DDBJ databases">
        <title>Chromosome-scale assembly of Riccia fluitans.</title>
        <authorList>
            <person name="Paukszto L."/>
            <person name="Sawicki J."/>
            <person name="Karawczyk K."/>
            <person name="Piernik-Szablinska J."/>
            <person name="Szczecinska M."/>
            <person name="Mazdziarz M."/>
        </authorList>
    </citation>
    <scope>NUCLEOTIDE SEQUENCE [LARGE SCALE GENOMIC DNA]</scope>
    <source>
        <strain evidence="13">Rf_01</strain>
        <tissue evidence="13">Aerial parts of the thallus</tissue>
    </source>
</reference>
<dbReference type="PANTHER" id="PTHR13236:SF0">
    <property type="entry name" value="CYTOPLASMIC DYNEIN 2 LIGHT INTERMEDIATE CHAIN 1"/>
    <property type="match status" value="1"/>
</dbReference>